<accession>A0A6M3LBI3</accession>
<reference evidence="1" key="1">
    <citation type="submission" date="2020-03" db="EMBL/GenBank/DDBJ databases">
        <title>The deep terrestrial virosphere.</title>
        <authorList>
            <person name="Holmfeldt K."/>
            <person name="Nilsson E."/>
            <person name="Simone D."/>
            <person name="Lopez-Fernandez M."/>
            <person name="Wu X."/>
            <person name="de Brujin I."/>
            <person name="Lundin D."/>
            <person name="Andersson A."/>
            <person name="Bertilsson S."/>
            <person name="Dopson M."/>
        </authorList>
    </citation>
    <scope>NUCLEOTIDE SEQUENCE</scope>
    <source>
        <strain evidence="1">MM415B04729</strain>
        <strain evidence="2">TM448B01623</strain>
    </source>
</reference>
<evidence type="ECO:0000313" key="1">
    <source>
        <dbReference type="EMBL" id="QJA92346.1"/>
    </source>
</evidence>
<dbReference type="EMBL" id="MT143059">
    <property type="protein sequence ID" value="QJA92346.1"/>
    <property type="molecule type" value="Genomic_DNA"/>
</dbReference>
<dbReference type="AlphaFoldDB" id="A0A6M3LBI3"/>
<dbReference type="EMBL" id="MT144799">
    <property type="protein sequence ID" value="QJH99629.1"/>
    <property type="molecule type" value="Genomic_DNA"/>
</dbReference>
<evidence type="ECO:0000313" key="2">
    <source>
        <dbReference type="EMBL" id="QJH99629.1"/>
    </source>
</evidence>
<sequence length="46" mass="5274">MDCPILIIEQIKANMRILTLEQLQCVERITTELATQDGVPAQYIEK</sequence>
<gene>
    <name evidence="1" type="ORF">MM415B04729_0005</name>
    <name evidence="2" type="ORF">TM448B01623_0021</name>
</gene>
<name>A0A6M3LBI3_9ZZZZ</name>
<organism evidence="1">
    <name type="scientific">viral metagenome</name>
    <dbReference type="NCBI Taxonomy" id="1070528"/>
    <lineage>
        <taxon>unclassified sequences</taxon>
        <taxon>metagenomes</taxon>
        <taxon>organismal metagenomes</taxon>
    </lineage>
</organism>
<protein>
    <submittedName>
        <fullName evidence="1">Uncharacterized protein</fullName>
    </submittedName>
</protein>
<proteinExistence type="predicted"/>